<name>A0A9J6B2U7_SOLCO</name>
<dbReference type="AlphaFoldDB" id="A0A9J6B2U7"/>
<dbReference type="PROSITE" id="PS50174">
    <property type="entry name" value="G_PATCH"/>
    <property type="match status" value="1"/>
</dbReference>
<proteinExistence type="predicted"/>
<evidence type="ECO:0000259" key="2">
    <source>
        <dbReference type="PROSITE" id="PS50174"/>
    </source>
</evidence>
<feature type="domain" description="G-patch" evidence="2">
    <location>
        <begin position="467"/>
        <end position="505"/>
    </location>
</feature>
<dbReference type="GO" id="GO:0003676">
    <property type="term" value="F:nucleic acid binding"/>
    <property type="evidence" value="ECO:0007669"/>
    <property type="project" value="InterPro"/>
</dbReference>
<comment type="caution">
    <text evidence="3">The sequence shown here is derived from an EMBL/GenBank/DDBJ whole genome shotgun (WGS) entry which is preliminary data.</text>
</comment>
<dbReference type="OrthoDB" id="2011299at2759"/>
<gene>
    <name evidence="3" type="ORF">H5410_002763</name>
</gene>
<dbReference type="Pfam" id="PF01585">
    <property type="entry name" value="G-patch"/>
    <property type="match status" value="1"/>
</dbReference>
<protein>
    <recommendedName>
        <fullName evidence="2">G-patch domain-containing protein</fullName>
    </recommendedName>
</protein>
<feature type="region of interest" description="Disordered" evidence="1">
    <location>
        <begin position="275"/>
        <end position="343"/>
    </location>
</feature>
<feature type="compositionally biased region" description="Polar residues" evidence="1">
    <location>
        <begin position="295"/>
        <end position="318"/>
    </location>
</feature>
<feature type="compositionally biased region" description="Polar residues" evidence="1">
    <location>
        <begin position="275"/>
        <end position="285"/>
    </location>
</feature>
<accession>A0A9J6B2U7</accession>
<evidence type="ECO:0000313" key="4">
    <source>
        <dbReference type="Proteomes" id="UP000824120"/>
    </source>
</evidence>
<dbReference type="EMBL" id="JACXVP010000001">
    <property type="protein sequence ID" value="KAG5631046.1"/>
    <property type="molecule type" value="Genomic_DNA"/>
</dbReference>
<feature type="compositionally biased region" description="Low complexity" evidence="1">
    <location>
        <begin position="319"/>
        <end position="335"/>
    </location>
</feature>
<evidence type="ECO:0000313" key="3">
    <source>
        <dbReference type="EMBL" id="KAG5631046.1"/>
    </source>
</evidence>
<dbReference type="InterPro" id="IPR000467">
    <property type="entry name" value="G_patch_dom"/>
</dbReference>
<keyword evidence="4" id="KW-1185">Reference proteome</keyword>
<organism evidence="3 4">
    <name type="scientific">Solanum commersonii</name>
    <name type="common">Commerson's wild potato</name>
    <name type="synonym">Commerson's nightshade</name>
    <dbReference type="NCBI Taxonomy" id="4109"/>
    <lineage>
        <taxon>Eukaryota</taxon>
        <taxon>Viridiplantae</taxon>
        <taxon>Streptophyta</taxon>
        <taxon>Embryophyta</taxon>
        <taxon>Tracheophyta</taxon>
        <taxon>Spermatophyta</taxon>
        <taxon>Magnoliopsida</taxon>
        <taxon>eudicotyledons</taxon>
        <taxon>Gunneridae</taxon>
        <taxon>Pentapetalae</taxon>
        <taxon>asterids</taxon>
        <taxon>lamiids</taxon>
        <taxon>Solanales</taxon>
        <taxon>Solanaceae</taxon>
        <taxon>Solanoideae</taxon>
        <taxon>Solaneae</taxon>
        <taxon>Solanum</taxon>
    </lineage>
</organism>
<reference evidence="3 4" key="1">
    <citation type="submission" date="2020-09" db="EMBL/GenBank/DDBJ databases">
        <title>De no assembly of potato wild relative species, Solanum commersonii.</title>
        <authorList>
            <person name="Cho K."/>
        </authorList>
    </citation>
    <scope>NUCLEOTIDE SEQUENCE [LARGE SCALE GENOMIC DNA]</scope>
    <source>
        <strain evidence="3">LZ3.2</strain>
        <tissue evidence="3">Leaf</tissue>
    </source>
</reference>
<dbReference type="Proteomes" id="UP000824120">
    <property type="component" value="Chromosome 1"/>
</dbReference>
<sequence>MGQIIPHSQSGKKFLRYLGLKNEKKLRCFENNWVSLDYLYERYGRSDSYKLFRKEFSCTQVHWQVRRPIAFAVALLGTLVFPREHGYISTCICSVARVLFEGVDGEELTVVPMILAEIFRALGKCKRGESNFFEVPRAREILHEWDNILTIDIGNGPEKEIPEYRVWFQEGRNSISSEGFLPFDLFPQRLISLTLGRIIHTLRGQKHADMVIGASDQNGLGLVTVLRDEPETSEGMEPIPYNEHIANLMQKMADMQSEIDRLRNLTNLSITLNTPLPEHGTNTATPPLFPHVDSPTPQYFPPNSSLHKTNPTASKQSTNPQQPNFPQNNPQQANPLPFTTSYAPQTSLTQTPVIQTNSLAQTTPLTQTALPTQKYQATQHVPVAHTAIPNVQYVPQVYVAEAQPFLNPMPTMPEVDPYEEMEKEARSIIESMEELDGCVFHIREIVCATRVRKANLPRVLMMVAWEMLKNGFIPGQGLGAKLDGIVEPIQLPGQKYTFGLGYEPTPEEISSANLKRKSDIPLPQPIPPLNQSFSKAFAAQGSEEAVEDNLTEGLKNLFIEEAECNMILEDCTEASTIWDAMPEDALNNWTCNPSPVLRESW</sequence>
<evidence type="ECO:0000256" key="1">
    <source>
        <dbReference type="SAM" id="MobiDB-lite"/>
    </source>
</evidence>